<name>A0A371K5S5_9GAMM</name>
<dbReference type="OrthoDB" id="283948at2"/>
<feature type="region of interest" description="Disordered" evidence="1">
    <location>
        <begin position="1"/>
        <end position="20"/>
    </location>
</feature>
<dbReference type="AlphaFoldDB" id="A0A371K5S5"/>
<evidence type="ECO:0000313" key="2">
    <source>
        <dbReference type="EMBL" id="RDZ29289.1"/>
    </source>
</evidence>
<protein>
    <recommendedName>
        <fullName evidence="4">Phage baseplate protein</fullName>
    </recommendedName>
</protein>
<organism evidence="2 3">
    <name type="scientific">Lysobacter silvisoli</name>
    <dbReference type="NCBI Taxonomy" id="2293254"/>
    <lineage>
        <taxon>Bacteria</taxon>
        <taxon>Pseudomonadati</taxon>
        <taxon>Pseudomonadota</taxon>
        <taxon>Gammaproteobacteria</taxon>
        <taxon>Lysobacterales</taxon>
        <taxon>Lysobacteraceae</taxon>
        <taxon>Lysobacter</taxon>
    </lineage>
</organism>
<dbReference type="Pfam" id="PF12322">
    <property type="entry name" value="T4_baseplate"/>
    <property type="match status" value="1"/>
</dbReference>
<keyword evidence="3" id="KW-1185">Reference proteome</keyword>
<evidence type="ECO:0008006" key="4">
    <source>
        <dbReference type="Google" id="ProtNLM"/>
    </source>
</evidence>
<dbReference type="InterPro" id="IPR024364">
    <property type="entry name" value="Baseplate_phage_T4-like"/>
</dbReference>
<gene>
    <name evidence="2" type="ORF">DX914_09450</name>
</gene>
<accession>A0A371K5S5</accession>
<dbReference type="RefSeq" id="WP_115858726.1">
    <property type="nucleotide sequence ID" value="NZ_QTSU01000001.1"/>
</dbReference>
<evidence type="ECO:0000256" key="1">
    <source>
        <dbReference type="SAM" id="MobiDB-lite"/>
    </source>
</evidence>
<proteinExistence type="predicted"/>
<evidence type="ECO:0000313" key="3">
    <source>
        <dbReference type="Proteomes" id="UP000264492"/>
    </source>
</evidence>
<comment type="caution">
    <text evidence="2">The sequence shown here is derived from an EMBL/GenBank/DDBJ whole genome shotgun (WGS) entry which is preliminary data.</text>
</comment>
<dbReference type="EMBL" id="QTSU01000001">
    <property type="protein sequence ID" value="RDZ29289.1"/>
    <property type="molecule type" value="Genomic_DNA"/>
</dbReference>
<reference evidence="2 3" key="1">
    <citation type="submission" date="2018-08" db="EMBL/GenBank/DDBJ databases">
        <title>Lysobacter sp. zong2l5, whole genome shotgun sequence.</title>
        <authorList>
            <person name="Zhang X."/>
            <person name="Feng G."/>
            <person name="Zhu H."/>
        </authorList>
    </citation>
    <scope>NUCLEOTIDE SEQUENCE [LARGE SCALE GENOMIC DNA]</scope>
    <source>
        <strain evidence="3">zong2l5</strain>
    </source>
</reference>
<dbReference type="Proteomes" id="UP000264492">
    <property type="component" value="Unassembled WGS sequence"/>
</dbReference>
<sequence>MRTEATALREVPLAPPPSTTHRTYEFELPIGVYDDEGRLHRHGLLRKMTGRDEAILADPQNQRNGGKLVTELLASCIVSLGELKSTGPSLVSEMYSADRNYLLLRLRGATFGNELQATYKCPSCGHAHEVTEELDALPVKRMGEEESPGEIRIRLEDGYIDNQGAAHHAMVMRLPTGADESAVAPQMRKNASLGKNALLARCLKSLGDVPQHRLNAIGPKLLAELTMTDRRLIDRALNSAAPGVDLIRALECPACGHEFKASLDLSHFLALD</sequence>